<dbReference type="OMA" id="VINDYFI"/>
<evidence type="ECO:0000256" key="3">
    <source>
        <dbReference type="ARBA" id="ARBA00022989"/>
    </source>
</evidence>
<evidence type="ECO:0000256" key="5">
    <source>
        <dbReference type="SAM" id="MobiDB-lite"/>
    </source>
</evidence>
<dbReference type="EMBL" id="CDMY01000315">
    <property type="protein sequence ID" value="CEM01998.1"/>
    <property type="molecule type" value="Genomic_DNA"/>
</dbReference>
<organism evidence="7 8">
    <name type="scientific">Vitrella brassicaformis (strain CCMP3155)</name>
    <dbReference type="NCBI Taxonomy" id="1169540"/>
    <lineage>
        <taxon>Eukaryota</taxon>
        <taxon>Sar</taxon>
        <taxon>Alveolata</taxon>
        <taxon>Colpodellida</taxon>
        <taxon>Vitrellaceae</taxon>
        <taxon>Vitrella</taxon>
    </lineage>
</organism>
<dbReference type="OrthoDB" id="408493at2759"/>
<reference evidence="7 8" key="1">
    <citation type="submission" date="2014-11" db="EMBL/GenBank/DDBJ databases">
        <authorList>
            <person name="Zhu J."/>
            <person name="Qi W."/>
            <person name="Song R."/>
        </authorList>
    </citation>
    <scope>NUCLEOTIDE SEQUENCE [LARGE SCALE GENOMIC DNA]</scope>
</reference>
<dbReference type="STRING" id="1169540.A0A0G4EUS4"/>
<dbReference type="VEuPathDB" id="CryptoDB:Vbra_13385"/>
<evidence type="ECO:0000256" key="2">
    <source>
        <dbReference type="ARBA" id="ARBA00022692"/>
    </source>
</evidence>
<sequence>MSSLSGSREAPLLGSSDQRVGRPRSSLLRVLTFSQAEDDQDLLARYSSDAFGESVTELPPFGGENLYAATEDPVELYTRQPYASNASLVSVHQLASSARRNTILNKGVQYELRTNNPKALAFLQSSWGVLVQLFVFAVCVNVQAFTPNVGAYAKFIPETGKKGQPFFDGVVMASANVFSLVLMIIISTVADGWKGFAACLNPREIITMAPPALLYGVGDCLQLISLSYADPALVQIISQSKMVATALLCRFALGRPLMALQWLLLVTMSINLYTYVQIDLLFGSEAAAKMGQAAAAAATQNQIVGISLLILRVVLTTPGGVLSDYLFKQTKRPFYIQLAQTMFSTVTASVIVAVIQFWKGDLWHKGIFGGIDCGGVTPCGWNPRVIFLVVWYALRTGINCLLMKRLDCVWKGIADTVATLFVYIYAITIFGEAPGKGADLKVALILAIIVTVVSYVLTKVDVSQQQQTNGSERFPASKPAAVVSEKHPPPRPQTVDV</sequence>
<feature type="transmembrane region" description="Helical" evidence="6">
    <location>
        <begin position="303"/>
        <end position="322"/>
    </location>
</feature>
<evidence type="ECO:0000256" key="4">
    <source>
        <dbReference type="ARBA" id="ARBA00023136"/>
    </source>
</evidence>
<name>A0A0G4EUS4_VITBC</name>
<feature type="transmembrane region" description="Helical" evidence="6">
    <location>
        <begin position="127"/>
        <end position="146"/>
    </location>
</feature>
<dbReference type="Pfam" id="PF04142">
    <property type="entry name" value="Nuc_sug_transp"/>
    <property type="match status" value="1"/>
</dbReference>
<dbReference type="PhylomeDB" id="A0A0G4EUS4"/>
<evidence type="ECO:0000313" key="8">
    <source>
        <dbReference type="Proteomes" id="UP000041254"/>
    </source>
</evidence>
<feature type="transmembrane region" description="Helical" evidence="6">
    <location>
        <begin position="334"/>
        <end position="358"/>
    </location>
</feature>
<dbReference type="PANTHER" id="PTHR10231">
    <property type="entry name" value="NUCLEOTIDE-SUGAR TRANSMEMBRANE TRANSPORTER"/>
    <property type="match status" value="1"/>
</dbReference>
<keyword evidence="4 6" id="KW-0472">Membrane</keyword>
<proteinExistence type="predicted"/>
<dbReference type="Proteomes" id="UP000041254">
    <property type="component" value="Unassembled WGS sequence"/>
</dbReference>
<keyword evidence="8" id="KW-1185">Reference proteome</keyword>
<feature type="region of interest" description="Disordered" evidence="5">
    <location>
        <begin position="1"/>
        <end position="20"/>
    </location>
</feature>
<comment type="subcellular location">
    <subcellularLocation>
        <location evidence="1">Membrane</location>
        <topology evidence="1">Multi-pass membrane protein</topology>
    </subcellularLocation>
</comment>
<keyword evidence="3 6" id="KW-1133">Transmembrane helix</keyword>
<dbReference type="GO" id="GO:0015165">
    <property type="term" value="F:pyrimidine nucleotide-sugar transmembrane transporter activity"/>
    <property type="evidence" value="ECO:0007669"/>
    <property type="project" value="InterPro"/>
</dbReference>
<keyword evidence="2 6" id="KW-0812">Transmembrane</keyword>
<accession>A0A0G4EUS4</accession>
<dbReference type="InParanoid" id="A0A0G4EUS4"/>
<feature type="transmembrane region" description="Helical" evidence="6">
    <location>
        <begin position="409"/>
        <end position="430"/>
    </location>
</feature>
<feature type="transmembrane region" description="Helical" evidence="6">
    <location>
        <begin position="166"/>
        <end position="186"/>
    </location>
</feature>
<evidence type="ECO:0000313" key="7">
    <source>
        <dbReference type="EMBL" id="CEM01998.1"/>
    </source>
</evidence>
<dbReference type="GO" id="GO:0000139">
    <property type="term" value="C:Golgi membrane"/>
    <property type="evidence" value="ECO:0007669"/>
    <property type="project" value="InterPro"/>
</dbReference>
<evidence type="ECO:0000256" key="6">
    <source>
        <dbReference type="SAM" id="Phobius"/>
    </source>
</evidence>
<gene>
    <name evidence="7" type="ORF">Vbra_13385</name>
</gene>
<feature type="region of interest" description="Disordered" evidence="5">
    <location>
        <begin position="468"/>
        <end position="497"/>
    </location>
</feature>
<protein>
    <submittedName>
        <fullName evidence="7">Uncharacterized protein</fullName>
    </submittedName>
</protein>
<dbReference type="InterPro" id="IPR007271">
    <property type="entry name" value="Nuc_sug_transpt"/>
</dbReference>
<dbReference type="AlphaFoldDB" id="A0A0G4EUS4"/>
<feature type="transmembrane region" description="Helical" evidence="6">
    <location>
        <begin position="257"/>
        <end position="276"/>
    </location>
</feature>
<feature type="transmembrane region" description="Helical" evidence="6">
    <location>
        <begin position="442"/>
        <end position="458"/>
    </location>
</feature>
<evidence type="ECO:0000256" key="1">
    <source>
        <dbReference type="ARBA" id="ARBA00004141"/>
    </source>
</evidence>